<sequence length="105" mass="11085">MPVSTSSFPTPTPVPSPPQPETSSAPPQNPLNSSSNLLCSALSSSTDILRSKAFTLSSEVKESNSLPVKITPFSLVTGIIGHIPTWPRTSTTIFGKEQTPKHSVP</sequence>
<evidence type="ECO:0000313" key="2">
    <source>
        <dbReference type="EMBL" id="KAF5353061.1"/>
    </source>
</evidence>
<feature type="compositionally biased region" description="Pro residues" evidence="1">
    <location>
        <begin position="10"/>
        <end position="20"/>
    </location>
</feature>
<feature type="compositionally biased region" description="Low complexity" evidence="1">
    <location>
        <begin position="21"/>
        <end position="37"/>
    </location>
</feature>
<dbReference type="Proteomes" id="UP000559256">
    <property type="component" value="Unassembled WGS sequence"/>
</dbReference>
<dbReference type="AlphaFoldDB" id="A0A8H5D3S1"/>
<gene>
    <name evidence="2" type="ORF">D9758_008814</name>
</gene>
<organism evidence="2 3">
    <name type="scientific">Tetrapyrgos nigripes</name>
    <dbReference type="NCBI Taxonomy" id="182062"/>
    <lineage>
        <taxon>Eukaryota</taxon>
        <taxon>Fungi</taxon>
        <taxon>Dikarya</taxon>
        <taxon>Basidiomycota</taxon>
        <taxon>Agaricomycotina</taxon>
        <taxon>Agaricomycetes</taxon>
        <taxon>Agaricomycetidae</taxon>
        <taxon>Agaricales</taxon>
        <taxon>Marasmiineae</taxon>
        <taxon>Marasmiaceae</taxon>
        <taxon>Tetrapyrgos</taxon>
    </lineage>
</organism>
<accession>A0A8H5D3S1</accession>
<dbReference type="EMBL" id="JAACJM010000064">
    <property type="protein sequence ID" value="KAF5353061.1"/>
    <property type="molecule type" value="Genomic_DNA"/>
</dbReference>
<proteinExistence type="predicted"/>
<protein>
    <submittedName>
        <fullName evidence="2">Uncharacterized protein</fullName>
    </submittedName>
</protein>
<evidence type="ECO:0000256" key="1">
    <source>
        <dbReference type="SAM" id="MobiDB-lite"/>
    </source>
</evidence>
<comment type="caution">
    <text evidence="2">The sequence shown here is derived from an EMBL/GenBank/DDBJ whole genome shotgun (WGS) entry which is preliminary data.</text>
</comment>
<reference evidence="2 3" key="1">
    <citation type="journal article" date="2020" name="ISME J.">
        <title>Uncovering the hidden diversity of litter-decomposition mechanisms in mushroom-forming fungi.</title>
        <authorList>
            <person name="Floudas D."/>
            <person name="Bentzer J."/>
            <person name="Ahren D."/>
            <person name="Johansson T."/>
            <person name="Persson P."/>
            <person name="Tunlid A."/>
        </authorList>
    </citation>
    <scope>NUCLEOTIDE SEQUENCE [LARGE SCALE GENOMIC DNA]</scope>
    <source>
        <strain evidence="2 3">CBS 291.85</strain>
    </source>
</reference>
<name>A0A8H5D3S1_9AGAR</name>
<feature type="region of interest" description="Disordered" evidence="1">
    <location>
        <begin position="1"/>
        <end position="37"/>
    </location>
</feature>
<evidence type="ECO:0000313" key="3">
    <source>
        <dbReference type="Proteomes" id="UP000559256"/>
    </source>
</evidence>
<keyword evidence="3" id="KW-1185">Reference proteome</keyword>